<gene>
    <name evidence="1" type="ORF">MP3633_2639</name>
</gene>
<dbReference type="PROSITE" id="PS51257">
    <property type="entry name" value="PROKAR_LIPOPROTEIN"/>
    <property type="match status" value="1"/>
</dbReference>
<organism evidence="1 2">
    <name type="scientific">Marinomonas primoryensis</name>
    <dbReference type="NCBI Taxonomy" id="178399"/>
    <lineage>
        <taxon>Bacteria</taxon>
        <taxon>Pseudomonadati</taxon>
        <taxon>Pseudomonadota</taxon>
        <taxon>Gammaproteobacteria</taxon>
        <taxon>Oceanospirillales</taxon>
        <taxon>Oceanospirillaceae</taxon>
        <taxon>Marinomonas</taxon>
    </lineage>
</organism>
<protein>
    <recommendedName>
        <fullName evidence="3">Lipoprotein</fullName>
    </recommendedName>
</protein>
<dbReference type="Proteomes" id="UP000509371">
    <property type="component" value="Chromosome"/>
</dbReference>
<evidence type="ECO:0008006" key="3">
    <source>
        <dbReference type="Google" id="ProtNLM"/>
    </source>
</evidence>
<dbReference type="AlphaFoldDB" id="A0A859CXH2"/>
<evidence type="ECO:0000313" key="1">
    <source>
        <dbReference type="EMBL" id="QKK81366.1"/>
    </source>
</evidence>
<dbReference type="RefSeq" id="WP_176335869.1">
    <property type="nucleotide sequence ID" value="NZ_BAAAEF010000031.1"/>
</dbReference>
<reference evidence="1 2" key="1">
    <citation type="submission" date="2020-06" db="EMBL/GenBank/DDBJ databases">
        <authorList>
            <person name="Voronona O.L."/>
            <person name="Aksenova E.I."/>
            <person name="Kunda M.S."/>
            <person name="Semenov A.N."/>
            <person name="Ryzhova N."/>
        </authorList>
    </citation>
    <scope>NUCLEOTIDE SEQUENCE [LARGE SCALE GENOMIC DNA]</scope>
    <source>
        <strain evidence="1 2">MPKMM3633</strain>
    </source>
</reference>
<sequence length="234" mass="26174">MKKILSFIILAVVITGCSSTKPILNLQNEPVSEHISITDVTQIEVQEAILAAGAKLGWTGEVIEPGLIDATLQLRTHEAVVEISYSDKQYSINYKSSKNLKYKDGNIHKNYNRWVANLSKTIKEQVIYRASLTGDEAIVNTSKGMSIWEVDGDRKVSAIRIMSTGVGLNSVLFSEGTHTIGGMVVKRQLKIGSVDYKAKHEYLIDYVIEDKKIYYWVKDLTDNVVVYGTDRKSQ</sequence>
<evidence type="ECO:0000313" key="2">
    <source>
        <dbReference type="Proteomes" id="UP000509371"/>
    </source>
</evidence>
<name>A0A859CXH2_9GAMM</name>
<dbReference type="EMBL" id="CP054301">
    <property type="protein sequence ID" value="QKK81366.1"/>
    <property type="molecule type" value="Genomic_DNA"/>
</dbReference>
<dbReference type="KEGG" id="mpri:MP3633_2639"/>
<accession>A0A859CXH2</accession>
<proteinExistence type="predicted"/>